<protein>
    <submittedName>
        <fullName evidence="1">Uncharacterized protein</fullName>
    </submittedName>
</protein>
<reference evidence="1" key="1">
    <citation type="submission" date="2024-01" db="EMBL/GenBank/DDBJ databases">
        <authorList>
            <person name="Webb A."/>
        </authorList>
    </citation>
    <scope>NUCLEOTIDE SEQUENCE</scope>
    <source>
        <strain evidence="1">Pm1</strain>
    </source>
</reference>
<dbReference type="Proteomes" id="UP001162060">
    <property type="component" value="Unassembled WGS sequence"/>
</dbReference>
<evidence type="ECO:0000313" key="1">
    <source>
        <dbReference type="EMBL" id="CAK7944400.1"/>
    </source>
</evidence>
<name>A0AAV1VEQ1_9STRA</name>
<gene>
    <name evidence="1" type="ORF">PM001_LOCUS29550</name>
</gene>
<dbReference type="AlphaFoldDB" id="A0AAV1VEQ1"/>
<evidence type="ECO:0000313" key="2">
    <source>
        <dbReference type="Proteomes" id="UP001162060"/>
    </source>
</evidence>
<organism evidence="1 2">
    <name type="scientific">Peronospora matthiolae</name>
    <dbReference type="NCBI Taxonomy" id="2874970"/>
    <lineage>
        <taxon>Eukaryota</taxon>
        <taxon>Sar</taxon>
        <taxon>Stramenopiles</taxon>
        <taxon>Oomycota</taxon>
        <taxon>Peronosporomycetes</taxon>
        <taxon>Peronosporales</taxon>
        <taxon>Peronosporaceae</taxon>
        <taxon>Peronospora</taxon>
    </lineage>
</organism>
<accession>A0AAV1VEQ1</accession>
<dbReference type="EMBL" id="CAKLBY020000307">
    <property type="protein sequence ID" value="CAK7944400.1"/>
    <property type="molecule type" value="Genomic_DNA"/>
</dbReference>
<sequence length="70" mass="7754">MCLQKRSSSRLCKCKGHVDSFARYFAALAQETSLRGGKRLCASGRVESTQLQEFSRIAFTAVVNRCIAPL</sequence>
<proteinExistence type="predicted"/>
<comment type="caution">
    <text evidence="1">The sequence shown here is derived from an EMBL/GenBank/DDBJ whole genome shotgun (WGS) entry which is preliminary data.</text>
</comment>